<dbReference type="Proteomes" id="UP000017119">
    <property type="component" value="Chromosome"/>
</dbReference>
<name>U5NCM6_9MOLU</name>
<gene>
    <name evidence="1" type="ORF">PRV_01625</name>
</gene>
<organism evidence="1 2">
    <name type="scientific">Mycoplasma parvum str. Indiana</name>
    <dbReference type="NCBI Taxonomy" id="1403316"/>
    <lineage>
        <taxon>Bacteria</taxon>
        <taxon>Bacillati</taxon>
        <taxon>Mycoplasmatota</taxon>
        <taxon>Mollicutes</taxon>
        <taxon>Mycoplasmataceae</taxon>
        <taxon>Mycoplasma</taxon>
    </lineage>
</organism>
<reference evidence="1 2" key="1">
    <citation type="journal article" date="2013" name="Genome Announc.">
        <title>Genome Sequence of Mycoplasma parvum (Formerly Eperythrozoon parvum), a Diminutive Hemoplasma of the Pig.</title>
        <authorList>
            <person name="do Nascimento N.C."/>
            <person name="Dos Santos A.P."/>
            <person name="Chu Y."/>
            <person name="Guimaraes A.M."/>
            <person name="Pagliaro A."/>
            <person name="Messick J.B."/>
        </authorList>
    </citation>
    <scope>NUCLEOTIDE SEQUENCE [LARGE SCALE GENOMIC DNA]</scope>
    <source>
        <strain evidence="1 2">Indiana</strain>
    </source>
</reference>
<dbReference type="HOGENOM" id="CLU_2771486_0_0_14"/>
<evidence type="ECO:0000313" key="2">
    <source>
        <dbReference type="Proteomes" id="UP000017119"/>
    </source>
</evidence>
<evidence type="ECO:0000313" key="1">
    <source>
        <dbReference type="EMBL" id="AGX89080.1"/>
    </source>
</evidence>
<accession>U5NCM6</accession>
<protein>
    <submittedName>
        <fullName evidence="1">Uncharacterized protein</fullName>
    </submittedName>
</protein>
<dbReference type="KEGG" id="mpv:PRV_01625"/>
<sequence length="69" mass="8115">MSNWANPEREFFLEESTKGAVIWEPNWNKNRTANVADNEIIVPLFLLKNKERLSAPLFLIKLSWISVWV</sequence>
<keyword evidence="2" id="KW-1185">Reference proteome</keyword>
<dbReference type="AlphaFoldDB" id="U5NCM6"/>
<dbReference type="STRING" id="1403316.PRV_01625"/>
<dbReference type="RefSeq" id="WP_022769690.1">
    <property type="nucleotide sequence ID" value="NC_022575.1"/>
</dbReference>
<dbReference type="EMBL" id="CP006771">
    <property type="protein sequence ID" value="AGX89080.1"/>
    <property type="molecule type" value="Genomic_DNA"/>
</dbReference>
<proteinExistence type="predicted"/>